<proteinExistence type="predicted"/>
<protein>
    <recommendedName>
        <fullName evidence="3">DUF1353 domain-containing protein</fullName>
    </recommendedName>
</protein>
<name>A0A4R5EWZ4_9RHOB</name>
<organism evidence="1 2">
    <name type="scientific">Antarcticimicrobium sediminis</name>
    <dbReference type="NCBI Taxonomy" id="2546227"/>
    <lineage>
        <taxon>Bacteria</taxon>
        <taxon>Pseudomonadati</taxon>
        <taxon>Pseudomonadota</taxon>
        <taxon>Alphaproteobacteria</taxon>
        <taxon>Rhodobacterales</taxon>
        <taxon>Paracoccaceae</taxon>
        <taxon>Antarcticimicrobium</taxon>
    </lineage>
</organism>
<dbReference type="OrthoDB" id="9181317at2"/>
<keyword evidence="2" id="KW-1185">Reference proteome</keyword>
<gene>
    <name evidence="1" type="ORF">E1B25_05775</name>
</gene>
<dbReference type="AlphaFoldDB" id="A0A4R5EWZ4"/>
<reference evidence="1 2" key="1">
    <citation type="submission" date="2019-03" db="EMBL/GenBank/DDBJ databases">
        <authorList>
            <person name="Zhang S."/>
        </authorList>
    </citation>
    <scope>NUCLEOTIDE SEQUENCE [LARGE SCALE GENOMIC DNA]</scope>
    <source>
        <strain evidence="1 2">S4J41</strain>
    </source>
</reference>
<comment type="caution">
    <text evidence="1">The sequence shown here is derived from an EMBL/GenBank/DDBJ whole genome shotgun (WGS) entry which is preliminary data.</text>
</comment>
<dbReference type="PROSITE" id="PS51257">
    <property type="entry name" value="PROKAR_LIPOPROTEIN"/>
    <property type="match status" value="1"/>
</dbReference>
<evidence type="ECO:0000313" key="1">
    <source>
        <dbReference type="EMBL" id="TDE39559.1"/>
    </source>
</evidence>
<evidence type="ECO:0000313" key="2">
    <source>
        <dbReference type="Proteomes" id="UP000294662"/>
    </source>
</evidence>
<accession>A0A4R5EWZ4</accession>
<sequence>MHRFALLLALLLAACGHVDYDAVPAGRFKGTLFVMWVGEGGGAGDGRFVYVPNPRDPLRLVRAKGSPQVIQPEMIYTDGGSIPRAGQMFNGFAPWGYAPAYMIHDWLFVARHCLTDGAATEAEHQIAAMEFQDSAEIIAEAIKALIVSGQVRPNDIAPKVIAGAVAGPISYRRWTVKGDCAQDRVSAADRAAAEAGIPGSATVLRGMRKQLDDGSLVAVKPGRIVTTLRF</sequence>
<dbReference type="Proteomes" id="UP000294662">
    <property type="component" value="Unassembled WGS sequence"/>
</dbReference>
<evidence type="ECO:0008006" key="3">
    <source>
        <dbReference type="Google" id="ProtNLM"/>
    </source>
</evidence>
<dbReference type="EMBL" id="SMFP01000003">
    <property type="protein sequence ID" value="TDE39559.1"/>
    <property type="molecule type" value="Genomic_DNA"/>
</dbReference>
<dbReference type="RefSeq" id="WP_132827813.1">
    <property type="nucleotide sequence ID" value="NZ_SMFP01000003.1"/>
</dbReference>